<name>A0A9N9DER5_FUNMO</name>
<evidence type="ECO:0000313" key="1">
    <source>
        <dbReference type="EMBL" id="CAG8632872.1"/>
    </source>
</evidence>
<feature type="non-terminal residue" evidence="1">
    <location>
        <position position="1"/>
    </location>
</feature>
<accession>A0A9N9DER5</accession>
<evidence type="ECO:0000313" key="2">
    <source>
        <dbReference type="Proteomes" id="UP000789375"/>
    </source>
</evidence>
<dbReference type="Proteomes" id="UP000789375">
    <property type="component" value="Unassembled WGS sequence"/>
</dbReference>
<organism evidence="1 2">
    <name type="scientific">Funneliformis mosseae</name>
    <name type="common">Endomycorrhizal fungus</name>
    <name type="synonym">Glomus mosseae</name>
    <dbReference type="NCBI Taxonomy" id="27381"/>
    <lineage>
        <taxon>Eukaryota</taxon>
        <taxon>Fungi</taxon>
        <taxon>Fungi incertae sedis</taxon>
        <taxon>Mucoromycota</taxon>
        <taxon>Glomeromycotina</taxon>
        <taxon>Glomeromycetes</taxon>
        <taxon>Glomerales</taxon>
        <taxon>Glomeraceae</taxon>
        <taxon>Funneliformis</taxon>
    </lineage>
</organism>
<dbReference type="AlphaFoldDB" id="A0A9N9DER5"/>
<protein>
    <submittedName>
        <fullName evidence="1">6070_t:CDS:1</fullName>
    </submittedName>
</protein>
<reference evidence="1" key="1">
    <citation type="submission" date="2021-06" db="EMBL/GenBank/DDBJ databases">
        <authorList>
            <person name="Kallberg Y."/>
            <person name="Tangrot J."/>
            <person name="Rosling A."/>
        </authorList>
    </citation>
    <scope>NUCLEOTIDE SEQUENCE</scope>
    <source>
        <strain evidence="1">87-6 pot B 2015</strain>
    </source>
</reference>
<dbReference type="EMBL" id="CAJVPP010003579">
    <property type="protein sequence ID" value="CAG8632872.1"/>
    <property type="molecule type" value="Genomic_DNA"/>
</dbReference>
<proteinExistence type="predicted"/>
<comment type="caution">
    <text evidence="1">The sequence shown here is derived from an EMBL/GenBank/DDBJ whole genome shotgun (WGS) entry which is preliminary data.</text>
</comment>
<sequence length="128" mass="14908">CWNYEPVKRPNINEVILSLKNLVSLEIREVITEISFEDYNKGSTSFVNTESDLKSDELSEKFIDDNDLELLDEFNQFEIIESEFTNNSSLLKQKISNPTFQVKYLSRSSLDSLESIYNKTKIIILLIM</sequence>
<gene>
    <name evidence="1" type="ORF">FMOSSE_LOCUS10579</name>
</gene>
<keyword evidence="2" id="KW-1185">Reference proteome</keyword>